<dbReference type="GO" id="GO:0016787">
    <property type="term" value="F:hydrolase activity"/>
    <property type="evidence" value="ECO:0007669"/>
    <property type="project" value="UniProtKB-KW"/>
</dbReference>
<dbReference type="EMBL" id="LUCM01007175">
    <property type="protein sequence ID" value="KAA0190336.1"/>
    <property type="molecule type" value="Genomic_DNA"/>
</dbReference>
<dbReference type="SUPFAM" id="SSF52540">
    <property type="entry name" value="P-loop containing nucleoside triphosphate hydrolases"/>
    <property type="match status" value="1"/>
</dbReference>
<dbReference type="PROSITE" id="PS51194">
    <property type="entry name" value="HELICASE_CTER"/>
    <property type="match status" value="1"/>
</dbReference>
<dbReference type="PROSITE" id="PS51192">
    <property type="entry name" value="HELICASE_ATP_BIND_1"/>
    <property type="match status" value="1"/>
</dbReference>
<dbReference type="CDD" id="cd18787">
    <property type="entry name" value="SF2_C_DEAD"/>
    <property type="match status" value="1"/>
</dbReference>
<feature type="region of interest" description="Disordered" evidence="8">
    <location>
        <begin position="536"/>
        <end position="566"/>
    </location>
</feature>
<evidence type="ECO:0000256" key="6">
    <source>
        <dbReference type="ARBA" id="ARBA00022884"/>
    </source>
</evidence>
<evidence type="ECO:0000313" key="12">
    <source>
        <dbReference type="Proteomes" id="UP000728185"/>
    </source>
</evidence>
<keyword evidence="2" id="KW-0547">Nucleotide-binding</keyword>
<gene>
    <name evidence="11" type="ORF">FBUS_08586</name>
</gene>
<dbReference type="InterPro" id="IPR001650">
    <property type="entry name" value="Helicase_C-like"/>
</dbReference>
<dbReference type="OrthoDB" id="10261375at2759"/>
<dbReference type="GO" id="GO:0003723">
    <property type="term" value="F:RNA binding"/>
    <property type="evidence" value="ECO:0007669"/>
    <property type="project" value="UniProtKB-KW"/>
</dbReference>
<dbReference type="SMART" id="SM01123">
    <property type="entry name" value="DBP10CT"/>
    <property type="match status" value="1"/>
</dbReference>
<feature type="domain" description="Helicase ATP-binding" evidence="9">
    <location>
        <begin position="1"/>
        <end position="50"/>
    </location>
</feature>
<dbReference type="PANTHER" id="PTHR47959">
    <property type="entry name" value="ATP-DEPENDENT RNA HELICASE RHLE-RELATED"/>
    <property type="match status" value="1"/>
</dbReference>
<evidence type="ECO:0000256" key="3">
    <source>
        <dbReference type="ARBA" id="ARBA00022801"/>
    </source>
</evidence>
<feature type="domain" description="Helicase C-terminal" evidence="10">
    <location>
        <begin position="80"/>
        <end position="224"/>
    </location>
</feature>
<dbReference type="EC" id="3.6.4.13" evidence="1"/>
<evidence type="ECO:0000256" key="2">
    <source>
        <dbReference type="ARBA" id="ARBA00022741"/>
    </source>
</evidence>
<keyword evidence="3" id="KW-0378">Hydrolase</keyword>
<evidence type="ECO:0000256" key="4">
    <source>
        <dbReference type="ARBA" id="ARBA00022806"/>
    </source>
</evidence>
<organism evidence="11 12">
    <name type="scientific">Fasciolopsis buskii</name>
    <dbReference type="NCBI Taxonomy" id="27845"/>
    <lineage>
        <taxon>Eukaryota</taxon>
        <taxon>Metazoa</taxon>
        <taxon>Spiralia</taxon>
        <taxon>Lophotrochozoa</taxon>
        <taxon>Platyhelminthes</taxon>
        <taxon>Trematoda</taxon>
        <taxon>Digenea</taxon>
        <taxon>Plagiorchiida</taxon>
        <taxon>Echinostomata</taxon>
        <taxon>Echinostomatoidea</taxon>
        <taxon>Fasciolidae</taxon>
        <taxon>Fasciolopsis</taxon>
    </lineage>
</organism>
<dbReference type="InterPro" id="IPR014001">
    <property type="entry name" value="Helicase_ATP-bd"/>
</dbReference>
<reference evidence="11" key="1">
    <citation type="submission" date="2019-05" db="EMBL/GenBank/DDBJ databases">
        <title>Annotation for the trematode Fasciolopsis buski.</title>
        <authorList>
            <person name="Choi Y.-J."/>
        </authorList>
    </citation>
    <scope>NUCLEOTIDE SEQUENCE</scope>
    <source>
        <strain evidence="11">HT</strain>
        <tissue evidence="11">Whole worm</tissue>
    </source>
</reference>
<dbReference type="GO" id="GO:0005524">
    <property type="term" value="F:ATP binding"/>
    <property type="evidence" value="ECO:0007669"/>
    <property type="project" value="UniProtKB-KW"/>
</dbReference>
<evidence type="ECO:0000256" key="8">
    <source>
        <dbReference type="SAM" id="MobiDB-lite"/>
    </source>
</evidence>
<evidence type="ECO:0000256" key="1">
    <source>
        <dbReference type="ARBA" id="ARBA00012552"/>
    </source>
</evidence>
<dbReference type="Proteomes" id="UP000728185">
    <property type="component" value="Unassembled WGS sequence"/>
</dbReference>
<dbReference type="GO" id="GO:0005634">
    <property type="term" value="C:nucleus"/>
    <property type="evidence" value="ECO:0007669"/>
    <property type="project" value="InterPro"/>
</dbReference>
<evidence type="ECO:0000313" key="11">
    <source>
        <dbReference type="EMBL" id="KAA0190336.1"/>
    </source>
</evidence>
<comment type="caution">
    <text evidence="11">The sequence shown here is derived from an EMBL/GenBank/DDBJ whole genome shotgun (WGS) entry which is preliminary data.</text>
</comment>
<evidence type="ECO:0000259" key="10">
    <source>
        <dbReference type="PROSITE" id="PS51194"/>
    </source>
</evidence>
<proteinExistence type="predicted"/>
<dbReference type="Pfam" id="PF08147">
    <property type="entry name" value="DBP10CT"/>
    <property type="match status" value="1"/>
</dbReference>
<comment type="catalytic activity">
    <reaction evidence="7">
        <text>ATP + H2O = ADP + phosphate + H(+)</text>
        <dbReference type="Rhea" id="RHEA:13065"/>
        <dbReference type="ChEBI" id="CHEBI:15377"/>
        <dbReference type="ChEBI" id="CHEBI:15378"/>
        <dbReference type="ChEBI" id="CHEBI:30616"/>
        <dbReference type="ChEBI" id="CHEBI:43474"/>
        <dbReference type="ChEBI" id="CHEBI:456216"/>
        <dbReference type="EC" id="3.6.4.13"/>
    </reaction>
</comment>
<dbReference type="Pfam" id="PF00271">
    <property type="entry name" value="Helicase_C"/>
    <property type="match status" value="1"/>
</dbReference>
<evidence type="ECO:0000256" key="5">
    <source>
        <dbReference type="ARBA" id="ARBA00022840"/>
    </source>
</evidence>
<keyword evidence="6" id="KW-0694">RNA-binding</keyword>
<keyword evidence="12" id="KW-1185">Reference proteome</keyword>
<dbReference type="Gene3D" id="3.40.50.300">
    <property type="entry name" value="P-loop containing nucleotide triphosphate hydrolases"/>
    <property type="match status" value="2"/>
</dbReference>
<evidence type="ECO:0000256" key="7">
    <source>
        <dbReference type="ARBA" id="ARBA00047984"/>
    </source>
</evidence>
<evidence type="ECO:0000259" key="9">
    <source>
        <dbReference type="PROSITE" id="PS51192"/>
    </source>
</evidence>
<dbReference type="GO" id="GO:0003724">
    <property type="term" value="F:RNA helicase activity"/>
    <property type="evidence" value="ECO:0007669"/>
    <property type="project" value="UniProtKB-EC"/>
</dbReference>
<name>A0A8E0RX85_9TREM</name>
<accession>A0A8E0RX85</accession>
<dbReference type="GO" id="GO:0005829">
    <property type="term" value="C:cytosol"/>
    <property type="evidence" value="ECO:0007669"/>
    <property type="project" value="TreeGrafter"/>
</dbReference>
<dbReference type="InterPro" id="IPR050079">
    <property type="entry name" value="DEAD_box_RNA_helicase"/>
</dbReference>
<keyword evidence="4 11" id="KW-0347">Helicase</keyword>
<dbReference type="PANTHER" id="PTHR47959:SF8">
    <property type="entry name" value="RNA HELICASE"/>
    <property type="match status" value="1"/>
</dbReference>
<keyword evidence="5" id="KW-0067">ATP-binding</keyword>
<protein>
    <recommendedName>
        <fullName evidence="1">RNA helicase</fullName>
        <ecNumber evidence="1">3.6.4.13</ecNumber>
    </recommendedName>
</protein>
<sequence>FRLFELGFAEQLTETLNRLPHDRQTLIFSATLPSNLVEFARAGLCDPVLVRLDVDSKLSKNLSLVHISCLPEQKESVLLHLLKRIINVKQQVVIFFATKHHVEFFQMFLTETGIQCSSIHSGLDVMARTEAIKQFSAGRIRVLLVTDVAARGVDIPLLDNVINYHFPPQPKLFLHRVGRVARAGRSGTAYSLIDPDELPYLFDVFVFLGKNLQFTFPAESQSANDSLGRPPRTLTSTAGNVAQQLISRNANLESMLKVCNNSMKRYVKTRPKASSESVRRAKELRSSLPSLQVHPVFPEKDDETGSKVLEVIRGLQLPTIFEALGRNANPEAFDTMTKKRKLHQSLIARHAIRQVQSKVREQNKPEIIKRTVNLSKPLSSTRVDDTDEGENLQDTDLFIPYFRGNEAQEKGLSIGNTGNQFAVDAASASLDLIGDEHTQVAHPVGYKKRKLVWDRRRKRYVDSEAAEGKANLKRIKTESGIWIPASYKTDRYAQWLKRSHADLASAKSAAHVDGVDETSGISTKFSARFGGVVEFPEEPKENKMSKKRQKGKKPGPGTEDDSVVKQFEPTQPSTGIRVLGTQPWCEFFIVFTRSVALVSNSIRYVTDCIVGFYRPLSH</sequence>
<dbReference type="InterPro" id="IPR012541">
    <property type="entry name" value="DBP10_C"/>
</dbReference>
<dbReference type="InterPro" id="IPR027417">
    <property type="entry name" value="P-loop_NTPase"/>
</dbReference>
<dbReference type="SMART" id="SM00490">
    <property type="entry name" value="HELICc"/>
    <property type="match status" value="1"/>
</dbReference>
<feature type="non-terminal residue" evidence="11">
    <location>
        <position position="1"/>
    </location>
</feature>
<dbReference type="AlphaFoldDB" id="A0A8E0RX85"/>